<organism evidence="1 2">
    <name type="scientific">Uliginosibacterium aquaticum</name>
    <dbReference type="NCBI Taxonomy" id="2731212"/>
    <lineage>
        <taxon>Bacteria</taxon>
        <taxon>Pseudomonadati</taxon>
        <taxon>Pseudomonadota</taxon>
        <taxon>Betaproteobacteria</taxon>
        <taxon>Rhodocyclales</taxon>
        <taxon>Zoogloeaceae</taxon>
        <taxon>Uliginosibacterium</taxon>
    </lineage>
</organism>
<gene>
    <name evidence="1" type="ORF">HJ583_003060</name>
</gene>
<accession>A0ABX2II03</accession>
<sequence>MRAQQVQFHPLSEKHALEQVVRELSRHEPADAIGAAGPWIDSLVGSPDLGPNECARLLFALDEASQAAARSCVELYLAARHKSASERKRLWALTHGFWSMVLEAYADLLIMHAAEREPSARSFLAQLAVRAIRAGAQRAKWDAFRHGPIDDVVWARLNLAYRVAARSGVERESVRLRADRDATTSVEREYLRAVALHSLGPDQLDADRLELASRLVHYVSPRLELSSRPGTTTLYWVDLGHTLPPARMMQVPQQVVQGLFFSGASATLALHELLELVSAGNVPAGLLLQHDAGNTAGLSSVLSHMIRVWSNDAPLRRHRRHPVPGRLLVATGLQEFSLRLGSEEHGGLLRDWSMRDASTHGVGAEAPEGDIDEVQLGMLLGMHSSDGNRWRVGTVRRLWRAAKGCNQVGIELLGDEPVGAVADDGAQRVKIILLDPLRRGLPVRVILPLSARSERPLYVLGQNRTVKLLPLPEREYGLDHEIRSYLFAV</sequence>
<dbReference type="EMBL" id="JABCSC020000001">
    <property type="protein sequence ID" value="NSL53996.1"/>
    <property type="molecule type" value="Genomic_DNA"/>
</dbReference>
<proteinExistence type="predicted"/>
<evidence type="ECO:0000313" key="1">
    <source>
        <dbReference type="EMBL" id="NSL53996.1"/>
    </source>
</evidence>
<evidence type="ECO:0000313" key="2">
    <source>
        <dbReference type="Proteomes" id="UP000778523"/>
    </source>
</evidence>
<protein>
    <submittedName>
        <fullName evidence="1">Uncharacterized protein</fullName>
    </submittedName>
</protein>
<dbReference type="RefSeq" id="WP_170020378.1">
    <property type="nucleotide sequence ID" value="NZ_JABCSC020000001.1"/>
</dbReference>
<reference evidence="1 2" key="1">
    <citation type="submission" date="2020-06" db="EMBL/GenBank/DDBJ databases">
        <title>Draft genome of Uliginosibacterium sp. IMCC34675.</title>
        <authorList>
            <person name="Song J."/>
        </authorList>
    </citation>
    <scope>NUCLEOTIDE SEQUENCE [LARGE SCALE GENOMIC DNA]</scope>
    <source>
        <strain evidence="1 2">IMCC34675</strain>
    </source>
</reference>
<name>A0ABX2II03_9RHOO</name>
<comment type="caution">
    <text evidence="1">The sequence shown here is derived from an EMBL/GenBank/DDBJ whole genome shotgun (WGS) entry which is preliminary data.</text>
</comment>
<dbReference type="Proteomes" id="UP000778523">
    <property type="component" value="Unassembled WGS sequence"/>
</dbReference>
<keyword evidence="2" id="KW-1185">Reference proteome</keyword>